<sequence length="374" mass="42332">MDWTIFIINIFKKVKHMKNKVLRISISKLNELKFRDRITQLHTLVFRDDNAETSKGNFPWAPFKAMVQKEISDHFRNWRFIILFVIISLACMGTLFATMANGMKVLVADSAENNFFFLNLFTKSDGTLPPFFGFVGFLGPLFGISLGFDAISSEQQRGTLSRVMAQPVPRDSILNAKFLAGIIVISVMFFTLSFLVLGSGLIAVGIPPTAEEFMRIMVYTVLSIVYVSFWLNLAILFSVRFKQSATSALLGIAVWLFFTIFYPLIANIFIKAYEPSKFASPRAIYFYEKLKFYLLQIMPNELFDGITSAILVPSVRSLGPLSMEQLQGAIPSSLPLGQSIMLVWPQFTGLLSLTLLCFLLSYIIFMKREIRSRG</sequence>
<feature type="transmembrane region" description="Helical" evidence="1">
    <location>
        <begin position="178"/>
        <end position="204"/>
    </location>
</feature>
<proteinExistence type="predicted"/>
<accession>A0A221UTR3</accession>
<feature type="transmembrane region" description="Helical" evidence="1">
    <location>
        <begin position="249"/>
        <end position="270"/>
    </location>
</feature>
<dbReference type="STRING" id="616991.GCA_000733925_04428"/>
<dbReference type="PANTHER" id="PTHR43471:SF14">
    <property type="entry name" value="ABC-2 TYPE TRANSPORT SYSTEM PERMEASE PROTEIN"/>
    <property type="match status" value="1"/>
</dbReference>
<dbReference type="KEGG" id="aalg:AREALGSMS7_01306"/>
<organism evidence="2 3">
    <name type="scientific">Arenibacter algicola</name>
    <dbReference type="NCBI Taxonomy" id="616991"/>
    <lineage>
        <taxon>Bacteria</taxon>
        <taxon>Pseudomonadati</taxon>
        <taxon>Bacteroidota</taxon>
        <taxon>Flavobacteriia</taxon>
        <taxon>Flavobacteriales</taxon>
        <taxon>Flavobacteriaceae</taxon>
        <taxon>Arenibacter</taxon>
    </lineage>
</organism>
<protein>
    <submittedName>
        <fullName evidence="2">ABC-2 family transporter protein</fullName>
    </submittedName>
</protein>
<reference evidence="2 3" key="1">
    <citation type="submission" date="2017-07" db="EMBL/GenBank/DDBJ databases">
        <title>Genome Sequence of Arenibacter algicola Strain SMS7 Isolated from a culture of the Diatom Skeletonema marinoi.</title>
        <authorList>
            <person name="Topel M."/>
            <person name="Pinder M.I.M."/>
            <person name="Johansson O.N."/>
            <person name="Kourtchenko O."/>
            <person name="Godhe A."/>
            <person name="Clarke A.K."/>
        </authorList>
    </citation>
    <scope>NUCLEOTIDE SEQUENCE [LARGE SCALE GENOMIC DNA]</scope>
    <source>
        <strain evidence="2 3">SMS7</strain>
    </source>
</reference>
<dbReference type="Pfam" id="PF12679">
    <property type="entry name" value="ABC2_membrane_2"/>
    <property type="match status" value="1"/>
</dbReference>
<dbReference type="EMBL" id="CP022515">
    <property type="protein sequence ID" value="ASO04779.1"/>
    <property type="molecule type" value="Genomic_DNA"/>
</dbReference>
<keyword evidence="1" id="KW-0472">Membrane</keyword>
<feature type="transmembrane region" description="Helical" evidence="1">
    <location>
        <begin position="78"/>
        <end position="100"/>
    </location>
</feature>
<evidence type="ECO:0000313" key="2">
    <source>
        <dbReference type="EMBL" id="ASO04779.1"/>
    </source>
</evidence>
<dbReference type="GO" id="GO:0005886">
    <property type="term" value="C:plasma membrane"/>
    <property type="evidence" value="ECO:0007669"/>
    <property type="project" value="UniProtKB-SubCell"/>
</dbReference>
<feature type="transmembrane region" description="Helical" evidence="1">
    <location>
        <begin position="343"/>
        <end position="365"/>
    </location>
</feature>
<name>A0A221UTR3_9FLAO</name>
<evidence type="ECO:0000313" key="3">
    <source>
        <dbReference type="Proteomes" id="UP000204551"/>
    </source>
</evidence>
<evidence type="ECO:0000256" key="1">
    <source>
        <dbReference type="SAM" id="Phobius"/>
    </source>
</evidence>
<dbReference type="PANTHER" id="PTHR43471">
    <property type="entry name" value="ABC TRANSPORTER PERMEASE"/>
    <property type="match status" value="1"/>
</dbReference>
<feature type="transmembrane region" description="Helical" evidence="1">
    <location>
        <begin position="131"/>
        <end position="152"/>
    </location>
</feature>
<feature type="transmembrane region" description="Helical" evidence="1">
    <location>
        <begin position="216"/>
        <end position="237"/>
    </location>
</feature>
<keyword evidence="1" id="KW-1133">Transmembrane helix</keyword>
<keyword evidence="1" id="KW-0812">Transmembrane</keyword>
<dbReference type="GO" id="GO:0140359">
    <property type="term" value="F:ABC-type transporter activity"/>
    <property type="evidence" value="ECO:0007669"/>
    <property type="project" value="InterPro"/>
</dbReference>
<dbReference type="eggNOG" id="COG1277">
    <property type="taxonomic scope" value="Bacteria"/>
</dbReference>
<dbReference type="AlphaFoldDB" id="A0A221UTR3"/>
<gene>
    <name evidence="2" type="ORF">AREALGSMS7_01306</name>
</gene>
<dbReference type="Proteomes" id="UP000204551">
    <property type="component" value="Chromosome"/>
</dbReference>